<dbReference type="Gene3D" id="3.30.710.10">
    <property type="entry name" value="Potassium Channel Kv1.1, Chain A"/>
    <property type="match status" value="1"/>
</dbReference>
<protein>
    <recommendedName>
        <fullName evidence="1">BTB domain-containing protein</fullName>
    </recommendedName>
</protein>
<feature type="domain" description="BTB" evidence="1">
    <location>
        <begin position="157"/>
        <end position="288"/>
    </location>
</feature>
<organism evidence="2 3">
    <name type="scientific">Dissophora globulifera</name>
    <dbReference type="NCBI Taxonomy" id="979702"/>
    <lineage>
        <taxon>Eukaryota</taxon>
        <taxon>Fungi</taxon>
        <taxon>Fungi incertae sedis</taxon>
        <taxon>Mucoromycota</taxon>
        <taxon>Mortierellomycotina</taxon>
        <taxon>Mortierellomycetes</taxon>
        <taxon>Mortierellales</taxon>
        <taxon>Mortierellaceae</taxon>
        <taxon>Dissophora</taxon>
    </lineage>
</organism>
<dbReference type="Proteomes" id="UP000738325">
    <property type="component" value="Unassembled WGS sequence"/>
</dbReference>
<sequence length="425" mass="47245">MNNAEMDIISLSISYEQQTELRDSMYRTIDQCIRLLVFSACSQDPDRVLLEMPIRHPKLLLQGVQFDIDSAAVRYNNRLIFRVVVAHDDTVPFRSQQLATTRVQPFCSLTSSLVESHIPRESQQHLADLLDKAVNADIRLSFCTPTMPGSHRQPTLADNSIVGSLGDSNERILQVHSCILQAADTVPLQRLLNTFPPIGHSIGAGIQLSTDVNNILTALAAAEPIREIRFEDSSPAAVEAVIRYLYLGQPPALEPGCGYTVKDLMALAVYLEIEELQDLCVDLVLGRTQDHHERINSSVSASMPLRCPSRFVQDNRCGKNDDHTRRQSISRRAGLHPYRRCQAQLAQATTATTRRQCGQNKAQIASAHAARVLFGWGWRFTKMRSALIEALVQGGRGGEETALEGFQGHEEFSALLHDMVIRGAQ</sequence>
<keyword evidence="3" id="KW-1185">Reference proteome</keyword>
<gene>
    <name evidence="2" type="ORF">BGZ99_000531</name>
</gene>
<proteinExistence type="predicted"/>
<dbReference type="SUPFAM" id="SSF54695">
    <property type="entry name" value="POZ domain"/>
    <property type="match status" value="1"/>
</dbReference>
<dbReference type="InterPro" id="IPR011333">
    <property type="entry name" value="SKP1/BTB/POZ_sf"/>
</dbReference>
<evidence type="ECO:0000313" key="3">
    <source>
        <dbReference type="Proteomes" id="UP000738325"/>
    </source>
</evidence>
<name>A0A9P6RTN1_9FUNG</name>
<dbReference type="SMART" id="SM00225">
    <property type="entry name" value="BTB"/>
    <property type="match status" value="1"/>
</dbReference>
<reference evidence="2" key="1">
    <citation type="journal article" date="2020" name="Fungal Divers.">
        <title>Resolving the Mortierellaceae phylogeny through synthesis of multi-gene phylogenetics and phylogenomics.</title>
        <authorList>
            <person name="Vandepol N."/>
            <person name="Liber J."/>
            <person name="Desiro A."/>
            <person name="Na H."/>
            <person name="Kennedy M."/>
            <person name="Barry K."/>
            <person name="Grigoriev I.V."/>
            <person name="Miller A.N."/>
            <person name="O'Donnell K."/>
            <person name="Stajich J.E."/>
            <person name="Bonito G."/>
        </authorList>
    </citation>
    <scope>NUCLEOTIDE SEQUENCE</scope>
    <source>
        <strain evidence="2">REB-010B</strain>
    </source>
</reference>
<dbReference type="OrthoDB" id="2435319at2759"/>
<dbReference type="InterPro" id="IPR000210">
    <property type="entry name" value="BTB/POZ_dom"/>
</dbReference>
<dbReference type="EMBL" id="JAAAIP010000110">
    <property type="protein sequence ID" value="KAG0325547.1"/>
    <property type="molecule type" value="Genomic_DNA"/>
</dbReference>
<comment type="caution">
    <text evidence="2">The sequence shown here is derived from an EMBL/GenBank/DDBJ whole genome shotgun (WGS) entry which is preliminary data.</text>
</comment>
<dbReference type="AlphaFoldDB" id="A0A9P6RTN1"/>
<accession>A0A9P6RTN1</accession>
<evidence type="ECO:0000313" key="2">
    <source>
        <dbReference type="EMBL" id="KAG0325547.1"/>
    </source>
</evidence>
<evidence type="ECO:0000259" key="1">
    <source>
        <dbReference type="SMART" id="SM00225"/>
    </source>
</evidence>